<reference evidence="1 2" key="2">
    <citation type="journal article" date="2011" name="ISME J.">
        <title>RNA-seq reveals cooperative metabolic interactions between two termite-gut spirochete species in co-culture.</title>
        <authorList>
            <person name="Rosenthal A.Z."/>
            <person name="Matson E.G."/>
            <person name="Eldar A."/>
            <person name="Leadbetter J.R."/>
        </authorList>
    </citation>
    <scope>NUCLEOTIDE SEQUENCE [LARGE SCALE GENOMIC DNA]</scope>
    <source>
        <strain evidence="2">ATCC BAA-888 / DSM 13862 / ZAS-9</strain>
    </source>
</reference>
<protein>
    <submittedName>
        <fullName evidence="1">Uncharacterized protein</fullName>
    </submittedName>
</protein>
<dbReference type="HOGENOM" id="CLU_028188_0_0_12"/>
<evidence type="ECO:0000313" key="2">
    <source>
        <dbReference type="Proteomes" id="UP000009222"/>
    </source>
</evidence>
<dbReference type="EMBL" id="CP001841">
    <property type="protein sequence ID" value="AEF81831.1"/>
    <property type="molecule type" value="Genomic_DNA"/>
</dbReference>
<sequence>MIKKPVFPRVLLLLLLYGAVFVSLVMIQFARQGSFTQRVGNFVVSGQYRQGEENTPPLGSNEYLIGGDTSVFFGGMEFCMGSENEESVLRLVRGTGESGEALPDRMALSGESAIFYFPDGTDLTFITQYTGGALELRVSCNFAEGVEELELPYRPLRKTGMRDSGDGQFIIISDGVNYSFGRSPLDSGRKVLFLRAGGAPLSYKAVPEKKAFNPADFIIPQAQTSRNYEAVVNRWKDENFSFWNRTAAAQSNEELIVALAGEALVRGTYKAAVSAVPAGFINSPQRTHESTVYLGGLMDIYRSLDSADREKIARLSRLINEKSLDFLKEPHVVEFFAVRGHGNFIDEGAELVRSLDPATLALDLTPGILEGYVDWKTYRPLMDNPFERLVDQACFVISESLRMNTEGDKVFAFYGSQGDGEFNLRLGRALLEWANAANDASWAGAARSLILSVLSLSDNSGSARAGYILNDEDEMSENVQTPKVSTARLYRILNPGAYAPKALSIGAPVNSIWAWTAAQAVSAAQENNILDIGVTFPAGEAHYMVVRGIRPFTKIQLYGMDFRTDPQFERYDSSGWAYAAAEQTLLLKMKHRGTVEHVRIFY</sequence>
<proteinExistence type="predicted"/>
<name>F5YFE3_LEAAZ</name>
<organism evidence="1 2">
    <name type="scientific">Leadbettera azotonutricia (strain ATCC BAA-888 / DSM 13862 / ZAS-9)</name>
    <name type="common">Treponema azotonutricium</name>
    <dbReference type="NCBI Taxonomy" id="545695"/>
    <lineage>
        <taxon>Bacteria</taxon>
        <taxon>Pseudomonadati</taxon>
        <taxon>Spirochaetota</taxon>
        <taxon>Spirochaetia</taxon>
        <taxon>Spirochaetales</taxon>
        <taxon>Breznakiellaceae</taxon>
        <taxon>Leadbettera</taxon>
    </lineage>
</organism>
<accession>F5YFE3</accession>
<dbReference type="eggNOG" id="ENOG50346PZ">
    <property type="taxonomic scope" value="Bacteria"/>
</dbReference>
<dbReference type="Proteomes" id="UP000009222">
    <property type="component" value="Chromosome"/>
</dbReference>
<dbReference type="InParanoid" id="F5YFE3"/>
<dbReference type="AlphaFoldDB" id="F5YFE3"/>
<gene>
    <name evidence="1" type="ordered locus">TREAZ_1358</name>
</gene>
<dbReference type="KEGG" id="taz:TREAZ_1358"/>
<evidence type="ECO:0000313" key="1">
    <source>
        <dbReference type="EMBL" id="AEF81831.1"/>
    </source>
</evidence>
<keyword evidence="2" id="KW-1185">Reference proteome</keyword>
<dbReference type="OrthoDB" id="367414at2"/>
<dbReference type="RefSeq" id="WP_015710642.1">
    <property type="nucleotide sequence ID" value="NC_015577.1"/>
</dbReference>
<reference evidence="2" key="1">
    <citation type="submission" date="2009-12" db="EMBL/GenBank/DDBJ databases">
        <title>Complete sequence of Treponema azotonutricium strain ZAS-9.</title>
        <authorList>
            <person name="Tetu S.G."/>
            <person name="Matson E."/>
            <person name="Ren Q."/>
            <person name="Seshadri R."/>
            <person name="Elbourne L."/>
            <person name="Hassan K.A."/>
            <person name="Durkin A."/>
            <person name="Radune D."/>
            <person name="Mohamoud Y."/>
            <person name="Shay R."/>
            <person name="Jin S."/>
            <person name="Zhang X."/>
            <person name="Lucey K."/>
            <person name="Ballor N.R."/>
            <person name="Ottesen E."/>
            <person name="Rosenthal R."/>
            <person name="Allen A."/>
            <person name="Leadbetter J.R."/>
            <person name="Paulsen I.T."/>
        </authorList>
    </citation>
    <scope>NUCLEOTIDE SEQUENCE [LARGE SCALE GENOMIC DNA]</scope>
    <source>
        <strain evidence="2">ATCC BAA-888 / DSM 13862 / ZAS-9</strain>
    </source>
</reference>